<dbReference type="EMBL" id="BNAV01000002">
    <property type="protein sequence ID" value="GHF46863.1"/>
    <property type="molecule type" value="Genomic_DNA"/>
</dbReference>
<dbReference type="InterPro" id="IPR037460">
    <property type="entry name" value="SEST-like"/>
</dbReference>
<evidence type="ECO:0000313" key="5">
    <source>
        <dbReference type="EMBL" id="GHF46863.1"/>
    </source>
</evidence>
<feature type="disulfide bond" evidence="2">
    <location>
        <begin position="179"/>
        <end position="226"/>
    </location>
</feature>
<evidence type="ECO:0000259" key="4">
    <source>
        <dbReference type="Pfam" id="PF13472"/>
    </source>
</evidence>
<organism evidence="5 6">
    <name type="scientific">Amycolatopsis bartoniae</name>
    <dbReference type="NCBI Taxonomy" id="941986"/>
    <lineage>
        <taxon>Bacteria</taxon>
        <taxon>Bacillati</taxon>
        <taxon>Actinomycetota</taxon>
        <taxon>Actinomycetes</taxon>
        <taxon>Pseudonocardiales</taxon>
        <taxon>Pseudonocardiaceae</taxon>
        <taxon>Amycolatopsis</taxon>
    </lineage>
</organism>
<evidence type="ECO:0000256" key="2">
    <source>
        <dbReference type="PIRSR" id="PIRSR637460-2"/>
    </source>
</evidence>
<dbReference type="PANTHER" id="PTHR37981:SF1">
    <property type="entry name" value="SGNH HYDROLASE-TYPE ESTERASE DOMAIN-CONTAINING PROTEIN"/>
    <property type="match status" value="1"/>
</dbReference>
<evidence type="ECO:0000256" key="1">
    <source>
        <dbReference type="PIRSR" id="PIRSR637460-1"/>
    </source>
</evidence>
<reference evidence="5" key="1">
    <citation type="journal article" date="2014" name="Int. J. Syst. Evol. Microbiol.">
        <title>Complete genome sequence of Corynebacterium casei LMG S-19264T (=DSM 44701T), isolated from a smear-ripened cheese.</title>
        <authorList>
            <consortium name="US DOE Joint Genome Institute (JGI-PGF)"/>
            <person name="Walter F."/>
            <person name="Albersmeier A."/>
            <person name="Kalinowski J."/>
            <person name="Ruckert C."/>
        </authorList>
    </citation>
    <scope>NUCLEOTIDE SEQUENCE</scope>
    <source>
        <strain evidence="5">CGMCC 4.7679</strain>
    </source>
</reference>
<dbReference type="GO" id="GO:0019433">
    <property type="term" value="P:triglyceride catabolic process"/>
    <property type="evidence" value="ECO:0007669"/>
    <property type="project" value="TreeGrafter"/>
</dbReference>
<feature type="disulfide bond" evidence="2">
    <location>
        <begin position="55"/>
        <end position="79"/>
    </location>
</feature>
<keyword evidence="2" id="KW-1015">Disulfide bond</keyword>
<feature type="chain" id="PRO_5034487606" evidence="3">
    <location>
        <begin position="29"/>
        <end position="262"/>
    </location>
</feature>
<dbReference type="CDD" id="cd01823">
    <property type="entry name" value="SEST_like"/>
    <property type="match status" value="1"/>
</dbReference>
<keyword evidence="3" id="KW-0732">Signal</keyword>
<dbReference type="Pfam" id="PF13472">
    <property type="entry name" value="Lipase_GDSL_2"/>
    <property type="match status" value="1"/>
</dbReference>
<accession>A0A8H9ITW1</accession>
<dbReference type="Gene3D" id="3.40.50.1110">
    <property type="entry name" value="SGNH hydrolase"/>
    <property type="match status" value="1"/>
</dbReference>
<dbReference type="AlphaFoldDB" id="A0A8H9ITW1"/>
<dbReference type="GO" id="GO:0004806">
    <property type="term" value="F:triacylglycerol lipase activity"/>
    <property type="evidence" value="ECO:0007669"/>
    <property type="project" value="TreeGrafter"/>
</dbReference>
<feature type="disulfide bond" evidence="2">
    <location>
        <begin position="120"/>
        <end position="128"/>
    </location>
</feature>
<feature type="active site" evidence="1">
    <location>
        <position position="244"/>
    </location>
</feature>
<dbReference type="SUPFAM" id="SSF52266">
    <property type="entry name" value="SGNH hydrolase"/>
    <property type="match status" value="1"/>
</dbReference>
<sequence length="262" mass="26690">MSTGLKKTIVLAVTGLAATLGFTSVASADPIEYAALGDSYSSGNGAGSYVDDTACERSANAYPELYAKQSGATLDFQACSGATVTDVLNNQLGTLSATTTLVSITVGGNDAGFTNVMANCILGGDDACKTATDAAVDYVHTTLPGQLDGVYSAIRDKAPNAKVVVVGYPHIYFPGDNFCAGGVSNTSRGYVNGAADALDAVLAKEAANAGFAFADVRGNFTGHEVCSDTPWLNSLTDPLSDSFHPNVTGHAEGYLPAFTAAL</sequence>
<dbReference type="PANTHER" id="PTHR37981">
    <property type="entry name" value="LIPASE 2"/>
    <property type="match status" value="1"/>
</dbReference>
<proteinExistence type="predicted"/>
<feature type="signal peptide" evidence="3">
    <location>
        <begin position="1"/>
        <end position="28"/>
    </location>
</feature>
<name>A0A8H9ITW1_9PSEU</name>
<dbReference type="RefSeq" id="WP_145937817.1">
    <property type="nucleotide sequence ID" value="NZ_BNAV01000002.1"/>
</dbReference>
<keyword evidence="6" id="KW-1185">Reference proteome</keyword>
<feature type="active site" description="Nucleophile" evidence="1">
    <location>
        <position position="39"/>
    </location>
</feature>
<dbReference type="InterPro" id="IPR036514">
    <property type="entry name" value="SGNH_hydro_sf"/>
</dbReference>
<feature type="domain" description="SGNH hydrolase-type esterase" evidence="4">
    <location>
        <begin position="35"/>
        <end position="251"/>
    </location>
</feature>
<dbReference type="InterPro" id="IPR013830">
    <property type="entry name" value="SGNH_hydro"/>
</dbReference>
<dbReference type="OrthoDB" id="5503950at2"/>
<evidence type="ECO:0000313" key="6">
    <source>
        <dbReference type="Proteomes" id="UP000658656"/>
    </source>
</evidence>
<evidence type="ECO:0000256" key="3">
    <source>
        <dbReference type="SAM" id="SignalP"/>
    </source>
</evidence>
<protein>
    <submittedName>
        <fullName evidence="5">Lipase 1</fullName>
    </submittedName>
</protein>
<gene>
    <name evidence="5" type="ORF">GCM10017566_19990</name>
</gene>
<reference evidence="5" key="2">
    <citation type="submission" date="2020-09" db="EMBL/GenBank/DDBJ databases">
        <authorList>
            <person name="Sun Q."/>
            <person name="Zhou Y."/>
        </authorList>
    </citation>
    <scope>NUCLEOTIDE SEQUENCE</scope>
    <source>
        <strain evidence="5">CGMCC 4.7679</strain>
    </source>
</reference>
<comment type="caution">
    <text evidence="5">The sequence shown here is derived from an EMBL/GenBank/DDBJ whole genome shotgun (WGS) entry which is preliminary data.</text>
</comment>
<dbReference type="Proteomes" id="UP000658656">
    <property type="component" value="Unassembled WGS sequence"/>
</dbReference>